<dbReference type="Proteomes" id="UP000546464">
    <property type="component" value="Unassembled WGS sequence"/>
</dbReference>
<protein>
    <submittedName>
        <fullName evidence="1">BrnT family toxin</fullName>
    </submittedName>
</protein>
<comment type="caution">
    <text evidence="1">The sequence shown here is derived from an EMBL/GenBank/DDBJ whole genome shotgun (WGS) entry which is preliminary data.</text>
</comment>
<keyword evidence="2" id="KW-1185">Reference proteome</keyword>
<proteinExistence type="predicted"/>
<accession>A0A842HHU8</accession>
<reference evidence="1 2" key="1">
    <citation type="submission" date="2020-07" db="EMBL/GenBank/DDBJ databases">
        <authorList>
            <person name="Feng X."/>
        </authorList>
    </citation>
    <scope>NUCLEOTIDE SEQUENCE [LARGE SCALE GENOMIC DNA]</scope>
    <source>
        <strain evidence="1 2">JCM31066</strain>
    </source>
</reference>
<dbReference type="AlphaFoldDB" id="A0A842HHU8"/>
<dbReference type="EMBL" id="JACHVB010000060">
    <property type="protein sequence ID" value="MBC2595982.1"/>
    <property type="molecule type" value="Genomic_DNA"/>
</dbReference>
<sequence>MFEYDPNKSQGNKLKHGVDFAEAQALWEDRDAIVVSTSHTSEPRKALIARLKGKVWIAIFTMRGRKIRIISVRRARTNEERHYHESQENLS</sequence>
<gene>
    <name evidence="1" type="ORF">H5P28_17080</name>
</gene>
<dbReference type="Pfam" id="PF04365">
    <property type="entry name" value="BrnT_toxin"/>
    <property type="match status" value="1"/>
</dbReference>
<dbReference type="Gene3D" id="3.10.450.530">
    <property type="entry name" value="Ribonuclease toxin, BrnT, of type II toxin-antitoxin system"/>
    <property type="match status" value="1"/>
</dbReference>
<evidence type="ECO:0000313" key="2">
    <source>
        <dbReference type="Proteomes" id="UP000546464"/>
    </source>
</evidence>
<name>A0A842HHU8_9BACT</name>
<evidence type="ECO:0000313" key="1">
    <source>
        <dbReference type="EMBL" id="MBC2595982.1"/>
    </source>
</evidence>
<dbReference type="InterPro" id="IPR007460">
    <property type="entry name" value="BrnT_toxin"/>
</dbReference>
<organism evidence="1 2">
    <name type="scientific">Ruficoccus amylovorans</name>
    <dbReference type="NCBI Taxonomy" id="1804625"/>
    <lineage>
        <taxon>Bacteria</taxon>
        <taxon>Pseudomonadati</taxon>
        <taxon>Verrucomicrobiota</taxon>
        <taxon>Opitutia</taxon>
        <taxon>Puniceicoccales</taxon>
        <taxon>Cerasicoccaceae</taxon>
        <taxon>Ruficoccus</taxon>
    </lineage>
</organism>
<dbReference type="InterPro" id="IPR038573">
    <property type="entry name" value="BrnT_sf"/>
</dbReference>
<dbReference type="RefSeq" id="WP_185676903.1">
    <property type="nucleotide sequence ID" value="NZ_JACHVB010000060.1"/>
</dbReference>